<evidence type="ECO:0008006" key="7">
    <source>
        <dbReference type="Google" id="ProtNLM"/>
    </source>
</evidence>
<dbReference type="Proteomes" id="UP001148614">
    <property type="component" value="Unassembled WGS sequence"/>
</dbReference>
<dbReference type="InterPro" id="IPR036396">
    <property type="entry name" value="Cyt_P450_sf"/>
</dbReference>
<dbReference type="PANTHER" id="PTHR24305:SF222">
    <property type="entry name" value="CYTOCHROME P450 MONOOXYGENASE STCS"/>
    <property type="match status" value="1"/>
</dbReference>
<dbReference type="Pfam" id="PF00067">
    <property type="entry name" value="p450"/>
    <property type="match status" value="1"/>
</dbReference>
<dbReference type="SUPFAM" id="SSF48264">
    <property type="entry name" value="Cytochrome P450"/>
    <property type="match status" value="1"/>
</dbReference>
<reference evidence="5" key="1">
    <citation type="submission" date="2022-07" db="EMBL/GenBank/DDBJ databases">
        <title>Genome Sequence of Xylaria arbuscula.</title>
        <authorList>
            <person name="Buettner E."/>
        </authorList>
    </citation>
    <scope>NUCLEOTIDE SEQUENCE</scope>
    <source>
        <strain evidence="5">VT107</strain>
    </source>
</reference>
<evidence type="ECO:0000313" key="6">
    <source>
        <dbReference type="Proteomes" id="UP001148614"/>
    </source>
</evidence>
<proteinExistence type="predicted"/>
<evidence type="ECO:0000256" key="3">
    <source>
        <dbReference type="ARBA" id="ARBA00023004"/>
    </source>
</evidence>
<dbReference type="Gene3D" id="1.10.630.10">
    <property type="entry name" value="Cytochrome P450"/>
    <property type="match status" value="1"/>
</dbReference>
<dbReference type="GO" id="GO:0016705">
    <property type="term" value="F:oxidoreductase activity, acting on paired donors, with incorporation or reduction of molecular oxygen"/>
    <property type="evidence" value="ECO:0007669"/>
    <property type="project" value="InterPro"/>
</dbReference>
<dbReference type="GO" id="GO:0004497">
    <property type="term" value="F:monooxygenase activity"/>
    <property type="evidence" value="ECO:0007669"/>
    <property type="project" value="InterPro"/>
</dbReference>
<dbReference type="AlphaFoldDB" id="A0A9W8NLE5"/>
<dbReference type="InterPro" id="IPR001128">
    <property type="entry name" value="Cyt_P450"/>
</dbReference>
<dbReference type="VEuPathDB" id="FungiDB:F4678DRAFT_98993"/>
<evidence type="ECO:0000256" key="1">
    <source>
        <dbReference type="ARBA" id="ARBA00022617"/>
    </source>
</evidence>
<dbReference type="InterPro" id="IPR050121">
    <property type="entry name" value="Cytochrome_P450_monoxygenase"/>
</dbReference>
<dbReference type="EMBL" id="JANPWZ010000108">
    <property type="protein sequence ID" value="KAJ3579316.1"/>
    <property type="molecule type" value="Genomic_DNA"/>
</dbReference>
<gene>
    <name evidence="5" type="ORF">NPX13_g1249</name>
</gene>
<keyword evidence="1" id="KW-0349">Heme</keyword>
<evidence type="ECO:0000256" key="4">
    <source>
        <dbReference type="SAM" id="MobiDB-lite"/>
    </source>
</evidence>
<accession>A0A9W8NLE5</accession>
<evidence type="ECO:0000256" key="2">
    <source>
        <dbReference type="ARBA" id="ARBA00022723"/>
    </source>
</evidence>
<dbReference type="PANTHER" id="PTHR24305">
    <property type="entry name" value="CYTOCHROME P450"/>
    <property type="match status" value="1"/>
</dbReference>
<evidence type="ECO:0000313" key="5">
    <source>
        <dbReference type="EMBL" id="KAJ3579316.1"/>
    </source>
</evidence>
<organism evidence="5 6">
    <name type="scientific">Xylaria arbuscula</name>
    <dbReference type="NCBI Taxonomy" id="114810"/>
    <lineage>
        <taxon>Eukaryota</taxon>
        <taxon>Fungi</taxon>
        <taxon>Dikarya</taxon>
        <taxon>Ascomycota</taxon>
        <taxon>Pezizomycotina</taxon>
        <taxon>Sordariomycetes</taxon>
        <taxon>Xylariomycetidae</taxon>
        <taxon>Xylariales</taxon>
        <taxon>Xylariaceae</taxon>
        <taxon>Xylaria</taxon>
    </lineage>
</organism>
<name>A0A9W8NLE5_9PEZI</name>
<keyword evidence="3" id="KW-0408">Iron</keyword>
<comment type="caution">
    <text evidence="5">The sequence shown here is derived from an EMBL/GenBank/DDBJ whole genome shotgun (WGS) entry which is preliminary data.</text>
</comment>
<sequence>MHRDPDVYGDNAETFVPERWLGGDSGSKIPASAWRPFERGPRNCIGQEFANIEARVIIAHIARRYDFTKVGLGAILRDGEGRPVMDDDTPSGGSSGGGRYKLTAPLYKTRQVTAKPVDGMKVKVTRVGQDKNSYSD</sequence>
<feature type="region of interest" description="Disordered" evidence="4">
    <location>
        <begin position="78"/>
        <end position="101"/>
    </location>
</feature>
<keyword evidence="2" id="KW-0479">Metal-binding</keyword>
<protein>
    <recommendedName>
        <fullName evidence="7">Cytochrome P450</fullName>
    </recommendedName>
</protein>
<keyword evidence="6" id="KW-1185">Reference proteome</keyword>
<dbReference type="GO" id="GO:0020037">
    <property type="term" value="F:heme binding"/>
    <property type="evidence" value="ECO:0007669"/>
    <property type="project" value="InterPro"/>
</dbReference>
<dbReference type="GO" id="GO:0005506">
    <property type="term" value="F:iron ion binding"/>
    <property type="evidence" value="ECO:0007669"/>
    <property type="project" value="InterPro"/>
</dbReference>